<dbReference type="Proteomes" id="UP000179769">
    <property type="component" value="Unassembled WGS sequence"/>
</dbReference>
<dbReference type="GO" id="GO:0005829">
    <property type="term" value="C:cytosol"/>
    <property type="evidence" value="ECO:0007669"/>
    <property type="project" value="TreeGrafter"/>
</dbReference>
<keyword evidence="3 6" id="KW-0694">RNA-binding</keyword>
<sequence length="135" mass="14561">MRSVRAMETLAAHRAQADPPVPDYTSDLVEGVVAHLAEIDAHIARFAQGWTLDRMPPVDRNILRIAVLELFWRSDVPDRVVIDEAVRLAKTISTERSPAFVNGLLASLLKEKPVPEGSPRAAGAAEAVGGESAEA</sequence>
<evidence type="ECO:0000256" key="7">
    <source>
        <dbReference type="SAM" id="MobiDB-lite"/>
    </source>
</evidence>
<feature type="domain" description="NusB/RsmB/TIM44" evidence="8">
    <location>
        <begin position="12"/>
        <end position="109"/>
    </location>
</feature>
<evidence type="ECO:0000313" key="10">
    <source>
        <dbReference type="Proteomes" id="UP000179769"/>
    </source>
</evidence>
<evidence type="ECO:0000256" key="2">
    <source>
        <dbReference type="ARBA" id="ARBA00022814"/>
    </source>
</evidence>
<dbReference type="RefSeq" id="WP_071064872.1">
    <property type="nucleotide sequence ID" value="NZ_JBFLUH010000008.1"/>
</dbReference>
<reference evidence="10" key="1">
    <citation type="submission" date="2016-07" db="EMBL/GenBank/DDBJ databases">
        <title>Frankia sp. NRRL B-16219 Genome sequencing.</title>
        <authorList>
            <person name="Ghodhbane-Gtari F."/>
            <person name="Swanson E."/>
            <person name="Gueddou A."/>
            <person name="Louati M."/>
            <person name="Nouioui I."/>
            <person name="Hezbri K."/>
            <person name="Abebe-Akele F."/>
            <person name="Simpson S."/>
            <person name="Morris K."/>
            <person name="Thomas K."/>
            <person name="Gtari M."/>
            <person name="Tisa L.S."/>
        </authorList>
    </citation>
    <scope>NUCLEOTIDE SEQUENCE [LARGE SCALE GENOMIC DNA]</scope>
    <source>
        <strain evidence="10">NRRL B-16219</strain>
    </source>
</reference>
<dbReference type="GO" id="GO:0003723">
    <property type="term" value="F:RNA binding"/>
    <property type="evidence" value="ECO:0007669"/>
    <property type="project" value="UniProtKB-UniRule"/>
</dbReference>
<keyword evidence="2 6" id="KW-0889">Transcription antitermination</keyword>
<dbReference type="EMBL" id="MAXA01000223">
    <property type="protein sequence ID" value="OHV27390.1"/>
    <property type="molecule type" value="Genomic_DNA"/>
</dbReference>
<protein>
    <recommendedName>
        <fullName evidence="6">Transcription antitermination protein NusB</fullName>
    </recommendedName>
    <alternativeName>
        <fullName evidence="6">Antitermination factor NusB</fullName>
    </alternativeName>
</protein>
<evidence type="ECO:0000256" key="1">
    <source>
        <dbReference type="ARBA" id="ARBA00005952"/>
    </source>
</evidence>
<dbReference type="GO" id="GO:0031564">
    <property type="term" value="P:transcription antitermination"/>
    <property type="evidence" value="ECO:0007669"/>
    <property type="project" value="UniProtKB-KW"/>
</dbReference>
<comment type="function">
    <text evidence="6">Involved in transcription antitermination. Required for transcription of ribosomal RNA (rRNA) genes. Binds specifically to the boxA antiterminator sequence of the ribosomal RNA (rrn) operons.</text>
</comment>
<evidence type="ECO:0000313" key="9">
    <source>
        <dbReference type="EMBL" id="OHV27390.1"/>
    </source>
</evidence>
<keyword evidence="5 6" id="KW-0804">Transcription</keyword>
<dbReference type="Gene3D" id="1.10.940.10">
    <property type="entry name" value="NusB-like"/>
    <property type="match status" value="1"/>
</dbReference>
<keyword evidence="10" id="KW-1185">Reference proteome</keyword>
<proteinExistence type="inferred from homology"/>
<dbReference type="InterPro" id="IPR011605">
    <property type="entry name" value="NusB_fam"/>
</dbReference>
<comment type="caution">
    <text evidence="9">The sequence shown here is derived from an EMBL/GenBank/DDBJ whole genome shotgun (WGS) entry which is preliminary data.</text>
</comment>
<dbReference type="Pfam" id="PF01029">
    <property type="entry name" value="NusB"/>
    <property type="match status" value="1"/>
</dbReference>
<evidence type="ECO:0000259" key="8">
    <source>
        <dbReference type="Pfam" id="PF01029"/>
    </source>
</evidence>
<evidence type="ECO:0000256" key="6">
    <source>
        <dbReference type="HAMAP-Rule" id="MF_00073"/>
    </source>
</evidence>
<dbReference type="PANTHER" id="PTHR11078:SF3">
    <property type="entry name" value="ANTITERMINATION NUSB DOMAIN-CONTAINING PROTEIN"/>
    <property type="match status" value="1"/>
</dbReference>
<comment type="similarity">
    <text evidence="1 6">Belongs to the NusB family.</text>
</comment>
<feature type="region of interest" description="Disordered" evidence="7">
    <location>
        <begin position="113"/>
        <end position="135"/>
    </location>
</feature>
<dbReference type="HAMAP" id="MF_00073">
    <property type="entry name" value="NusB"/>
    <property type="match status" value="1"/>
</dbReference>
<evidence type="ECO:0000256" key="3">
    <source>
        <dbReference type="ARBA" id="ARBA00022884"/>
    </source>
</evidence>
<gene>
    <name evidence="6" type="primary">nusB</name>
    <name evidence="9" type="ORF">BBK14_20935</name>
</gene>
<dbReference type="AlphaFoldDB" id="A0A1S1Q0A2"/>
<feature type="compositionally biased region" description="Low complexity" evidence="7">
    <location>
        <begin position="121"/>
        <end position="135"/>
    </location>
</feature>
<dbReference type="GO" id="GO:0006353">
    <property type="term" value="P:DNA-templated transcription termination"/>
    <property type="evidence" value="ECO:0007669"/>
    <property type="project" value="UniProtKB-UniRule"/>
</dbReference>
<organism evidence="9 10">
    <name type="scientific">Parafrankia soli</name>
    <dbReference type="NCBI Taxonomy" id="2599596"/>
    <lineage>
        <taxon>Bacteria</taxon>
        <taxon>Bacillati</taxon>
        <taxon>Actinomycetota</taxon>
        <taxon>Actinomycetes</taxon>
        <taxon>Frankiales</taxon>
        <taxon>Frankiaceae</taxon>
        <taxon>Parafrankia</taxon>
    </lineage>
</organism>
<dbReference type="InterPro" id="IPR035926">
    <property type="entry name" value="NusB-like_sf"/>
</dbReference>
<dbReference type="SUPFAM" id="SSF48013">
    <property type="entry name" value="NusB-like"/>
    <property type="match status" value="1"/>
</dbReference>
<keyword evidence="4 6" id="KW-0805">Transcription regulation</keyword>
<evidence type="ECO:0000256" key="5">
    <source>
        <dbReference type="ARBA" id="ARBA00023163"/>
    </source>
</evidence>
<evidence type="ECO:0000256" key="4">
    <source>
        <dbReference type="ARBA" id="ARBA00023015"/>
    </source>
</evidence>
<name>A0A1S1Q0A2_9ACTN</name>
<dbReference type="PANTHER" id="PTHR11078">
    <property type="entry name" value="N UTILIZATION SUBSTANCE PROTEIN B-RELATED"/>
    <property type="match status" value="1"/>
</dbReference>
<accession>A0A1S1Q0A2</accession>
<dbReference type="NCBIfam" id="TIGR01951">
    <property type="entry name" value="nusB"/>
    <property type="match status" value="1"/>
</dbReference>
<dbReference type="InterPro" id="IPR006027">
    <property type="entry name" value="NusB_RsmB_TIM44"/>
</dbReference>